<accession>A0A1D1YSA4</accession>
<dbReference type="FunFam" id="2.120.10.80:FF:000102">
    <property type="entry name" value="Nitrile-specifier protein 5"/>
    <property type="match status" value="1"/>
</dbReference>
<dbReference type="Gene3D" id="2.120.10.80">
    <property type="entry name" value="Kelch-type beta propeller"/>
    <property type="match status" value="2"/>
</dbReference>
<evidence type="ECO:0000313" key="5">
    <source>
        <dbReference type="EMBL" id="JAT57484.1"/>
    </source>
</evidence>
<keyword evidence="3" id="KW-0677">Repeat</keyword>
<name>A0A1D1YSA4_9ARAE</name>
<dbReference type="InterPro" id="IPR015915">
    <property type="entry name" value="Kelch-typ_b-propeller"/>
</dbReference>
<dbReference type="SUPFAM" id="SSF117281">
    <property type="entry name" value="Kelch motif"/>
    <property type="match status" value="1"/>
</dbReference>
<evidence type="ECO:0000256" key="3">
    <source>
        <dbReference type="ARBA" id="ARBA00022737"/>
    </source>
</evidence>
<evidence type="ECO:0000256" key="2">
    <source>
        <dbReference type="ARBA" id="ARBA00022441"/>
    </source>
</evidence>
<evidence type="ECO:0000256" key="1">
    <source>
        <dbReference type="ARBA" id="ARBA00001954"/>
    </source>
</evidence>
<dbReference type="GO" id="GO:0080028">
    <property type="term" value="P:nitrile biosynthetic process"/>
    <property type="evidence" value="ECO:0007669"/>
    <property type="project" value="TreeGrafter"/>
</dbReference>
<dbReference type="PANTHER" id="PTHR47435">
    <property type="entry name" value="KELCH REPEAT PROTEIN (AFU_ORTHOLOGUE AFUA_5G12780)"/>
    <property type="match status" value="1"/>
</dbReference>
<dbReference type="PANTHER" id="PTHR47435:SF4">
    <property type="entry name" value="KELCH REPEAT PROTEIN (AFU_ORTHOLOGUE AFUA_5G12780)"/>
    <property type="match status" value="1"/>
</dbReference>
<organism evidence="5">
    <name type="scientific">Anthurium amnicola</name>
    <dbReference type="NCBI Taxonomy" id="1678845"/>
    <lineage>
        <taxon>Eukaryota</taxon>
        <taxon>Viridiplantae</taxon>
        <taxon>Streptophyta</taxon>
        <taxon>Embryophyta</taxon>
        <taxon>Tracheophyta</taxon>
        <taxon>Spermatophyta</taxon>
        <taxon>Magnoliopsida</taxon>
        <taxon>Liliopsida</taxon>
        <taxon>Araceae</taxon>
        <taxon>Pothoideae</taxon>
        <taxon>Potheae</taxon>
        <taxon>Anthurium</taxon>
    </lineage>
</organism>
<dbReference type="AlphaFoldDB" id="A0A1D1YSA4"/>
<proteinExistence type="predicted"/>
<evidence type="ECO:0000256" key="4">
    <source>
        <dbReference type="ARBA" id="ARBA00023004"/>
    </source>
</evidence>
<dbReference type="GO" id="GO:0005829">
    <property type="term" value="C:cytosol"/>
    <property type="evidence" value="ECO:0007669"/>
    <property type="project" value="TreeGrafter"/>
</dbReference>
<keyword evidence="4" id="KW-0408">Iron</keyword>
<reference evidence="5" key="1">
    <citation type="submission" date="2015-07" db="EMBL/GenBank/DDBJ databases">
        <title>Transcriptome Assembly of Anthurium amnicola.</title>
        <authorList>
            <person name="Suzuki J."/>
        </authorList>
    </citation>
    <scope>NUCLEOTIDE SEQUENCE</scope>
</reference>
<protein>
    <submittedName>
        <fullName evidence="5">Nitrile-specifier protein 5</fullName>
    </submittedName>
</protein>
<dbReference type="FunFam" id="2.120.10.80:FF:000108">
    <property type="entry name" value="Kelch repeat-containing protein"/>
    <property type="match status" value="1"/>
</dbReference>
<sequence>MAGTLGGKWVKLVQQGSGPGARSSHAVAVVGSKAYAFGGEFTPRVPVDNKLHVFDLENLTWSVPDVTGDVPPPRVGVTMATVGNTLYVFGGRDPDHKELNELYAFDTSTSEWTLLSTDEVGPPHRSYHSMAADDRHVYVFGGCGVAGRLNDLWAYDVVGKNWVDFPEPGKSCLPRGGPGLTVTGGKIWVVYGFSGEELDDVHCFNPASGEWTLVETTGEKPVARSVFSTAGVGKHVIIYGGEVDPSDLGHLGAGKFAGDAYVLDTTTNVWMKLEEESDHGDHPGHRGWCAYSIGERDGKVGLLVYGGNSPTNDRLDDIFFFTPFL</sequence>
<dbReference type="GO" id="GO:0005634">
    <property type="term" value="C:nucleus"/>
    <property type="evidence" value="ECO:0007669"/>
    <property type="project" value="TreeGrafter"/>
</dbReference>
<keyword evidence="2" id="KW-0880">Kelch repeat</keyword>
<dbReference type="GO" id="GO:0030234">
    <property type="term" value="F:enzyme regulator activity"/>
    <property type="evidence" value="ECO:0007669"/>
    <property type="project" value="TreeGrafter"/>
</dbReference>
<dbReference type="EMBL" id="GDJX01010452">
    <property type="protein sequence ID" value="JAT57484.1"/>
    <property type="molecule type" value="Transcribed_RNA"/>
</dbReference>
<comment type="cofactor">
    <cofactor evidence="1">
        <name>Fe(2+)</name>
        <dbReference type="ChEBI" id="CHEBI:29033"/>
    </cofactor>
</comment>
<dbReference type="Pfam" id="PF24681">
    <property type="entry name" value="Kelch_KLHDC2_KLHL20_DRC7"/>
    <property type="match status" value="1"/>
</dbReference>
<gene>
    <name evidence="5" type="primary">NSP5_0</name>
    <name evidence="5" type="ORF">g.47375</name>
</gene>
<dbReference type="GO" id="GO:0019760">
    <property type="term" value="P:glucosinolate metabolic process"/>
    <property type="evidence" value="ECO:0007669"/>
    <property type="project" value="UniProtKB-ARBA"/>
</dbReference>